<dbReference type="AlphaFoldDB" id="A0A7J0FPQ0"/>
<evidence type="ECO:0000313" key="7">
    <source>
        <dbReference type="Proteomes" id="UP000585474"/>
    </source>
</evidence>
<dbReference type="PANTHER" id="PTHR47988">
    <property type="entry name" value="SOMATIC EMBRYOGENESIS RECEPTOR KINASE 1"/>
    <property type="match status" value="1"/>
</dbReference>
<dbReference type="Pfam" id="PF00560">
    <property type="entry name" value="LRR_1"/>
    <property type="match status" value="3"/>
</dbReference>
<evidence type="ECO:0000259" key="5">
    <source>
        <dbReference type="Pfam" id="PF08263"/>
    </source>
</evidence>
<dbReference type="EMBL" id="BJWL01000014">
    <property type="protein sequence ID" value="GFZ00621.1"/>
    <property type="molecule type" value="Genomic_DNA"/>
</dbReference>
<accession>A0A7J0FPQ0</accession>
<dbReference type="InterPro" id="IPR013210">
    <property type="entry name" value="LRR_N_plant-typ"/>
</dbReference>
<feature type="signal peptide" evidence="4">
    <location>
        <begin position="1"/>
        <end position="21"/>
    </location>
</feature>
<evidence type="ECO:0000256" key="3">
    <source>
        <dbReference type="ARBA" id="ARBA00022737"/>
    </source>
</evidence>
<dbReference type="OrthoDB" id="1535479at2759"/>
<keyword evidence="7" id="KW-1185">Reference proteome</keyword>
<comment type="caution">
    <text evidence="6">The sequence shown here is derived from an EMBL/GenBank/DDBJ whole genome shotgun (WGS) entry which is preliminary data.</text>
</comment>
<feature type="chain" id="PRO_5029750905" evidence="4">
    <location>
        <begin position="22"/>
        <end position="219"/>
    </location>
</feature>
<evidence type="ECO:0000256" key="4">
    <source>
        <dbReference type="SAM" id="SignalP"/>
    </source>
</evidence>
<reference evidence="6 7" key="1">
    <citation type="submission" date="2019-07" db="EMBL/GenBank/DDBJ databases">
        <title>De Novo Assembly of kiwifruit Actinidia rufa.</title>
        <authorList>
            <person name="Sugita-Konishi S."/>
            <person name="Sato K."/>
            <person name="Mori E."/>
            <person name="Abe Y."/>
            <person name="Kisaki G."/>
            <person name="Hamano K."/>
            <person name="Suezawa K."/>
            <person name="Otani M."/>
            <person name="Fukuda T."/>
            <person name="Manabe T."/>
            <person name="Gomi K."/>
            <person name="Tabuchi M."/>
            <person name="Akimitsu K."/>
            <person name="Kataoka I."/>
        </authorList>
    </citation>
    <scope>NUCLEOTIDE SEQUENCE [LARGE SCALE GENOMIC DNA]</scope>
    <source>
        <strain evidence="7">cv. Fuchu</strain>
    </source>
</reference>
<dbReference type="FunFam" id="3.80.10.10:FF:000024">
    <property type="entry name" value="Somatic embryogenesis receptor kinase 1"/>
    <property type="match status" value="1"/>
</dbReference>
<organism evidence="6 7">
    <name type="scientific">Actinidia rufa</name>
    <dbReference type="NCBI Taxonomy" id="165716"/>
    <lineage>
        <taxon>Eukaryota</taxon>
        <taxon>Viridiplantae</taxon>
        <taxon>Streptophyta</taxon>
        <taxon>Embryophyta</taxon>
        <taxon>Tracheophyta</taxon>
        <taxon>Spermatophyta</taxon>
        <taxon>Magnoliopsida</taxon>
        <taxon>eudicotyledons</taxon>
        <taxon>Gunneridae</taxon>
        <taxon>Pentapetalae</taxon>
        <taxon>asterids</taxon>
        <taxon>Ericales</taxon>
        <taxon>Actinidiaceae</taxon>
        <taxon>Actinidia</taxon>
    </lineage>
</organism>
<dbReference type="InterPro" id="IPR001611">
    <property type="entry name" value="Leu-rich_rpt"/>
</dbReference>
<dbReference type="Proteomes" id="UP000585474">
    <property type="component" value="Unassembled WGS sequence"/>
</dbReference>
<protein>
    <submittedName>
        <fullName evidence="6">Leucine-rich repeat (LRR) family protein</fullName>
    </submittedName>
</protein>
<evidence type="ECO:0000313" key="6">
    <source>
        <dbReference type="EMBL" id="GFZ00621.1"/>
    </source>
</evidence>
<evidence type="ECO:0000256" key="2">
    <source>
        <dbReference type="ARBA" id="ARBA00022729"/>
    </source>
</evidence>
<proteinExistence type="predicted"/>
<sequence length="219" mass="24022">MAAPLMQLFFFAFAILLNSKAMVCTNIEVDALVVFKQGLSDPNNILASWDPNIVDPCTWIAVTCNQNNQVTRLDLVDKNLDGNLVPDLGKLEYLQYLELYENKIRGTIPVEFGNLKNLIAMDLHGNNLTGSIPSLLGNIKSLKILLLNDNRLSGQIPREVLNLPNIQILNATNNNVAGTTIVTRNGPADNIHPTSMATPSLGLLKFLFLLPVVSIFVSI</sequence>
<evidence type="ECO:0000256" key="1">
    <source>
        <dbReference type="ARBA" id="ARBA00022614"/>
    </source>
</evidence>
<keyword evidence="3" id="KW-0677">Repeat</keyword>
<dbReference type="InterPro" id="IPR032675">
    <property type="entry name" value="LRR_dom_sf"/>
</dbReference>
<keyword evidence="1" id="KW-0433">Leucine-rich repeat</keyword>
<feature type="domain" description="Leucine-rich repeat-containing N-terminal plant-type" evidence="5">
    <location>
        <begin position="28"/>
        <end position="65"/>
    </location>
</feature>
<dbReference type="SUPFAM" id="SSF52058">
    <property type="entry name" value="L domain-like"/>
    <property type="match status" value="1"/>
</dbReference>
<dbReference type="Pfam" id="PF08263">
    <property type="entry name" value="LRRNT_2"/>
    <property type="match status" value="1"/>
</dbReference>
<dbReference type="Gene3D" id="3.80.10.10">
    <property type="entry name" value="Ribonuclease Inhibitor"/>
    <property type="match status" value="1"/>
</dbReference>
<gene>
    <name evidence="6" type="ORF">Acr_14g0002560</name>
</gene>
<keyword evidence="2 4" id="KW-0732">Signal</keyword>
<name>A0A7J0FPQ0_9ERIC</name>